<protein>
    <submittedName>
        <fullName evidence="2">Uncharacterized protein</fullName>
    </submittedName>
</protein>
<dbReference type="PANTHER" id="PTHR33671:SF3">
    <property type="entry name" value="F28N24.8 PROTEIN"/>
    <property type="match status" value="1"/>
</dbReference>
<dbReference type="InterPro" id="IPR007789">
    <property type="entry name" value="DUF688"/>
</dbReference>
<feature type="region of interest" description="Disordered" evidence="1">
    <location>
        <begin position="244"/>
        <end position="277"/>
    </location>
</feature>
<dbReference type="OrthoDB" id="677721at2759"/>
<sequence length="836" mass="92598">MEERKLNFSAPLLSVRRFATTSVSMDGENAAKIIESLPPNTRKALPSHEPYFNLDQVTEPAAIIPFHWEQTAGTPKLGNEPESQSPEKEASVTPRLPPGKAFDVMKQSLRMDYSYQNGSWPQIKAYSFNDKVMESKCSKERLNQRGDLELEDDDDNYSDALDTLSSIESVSLNCSASGLSGHDGADVKPSGTFSADIQTRDFMMKRFLPAAKAMVLESPHYATRRQPMALEKPREFKKMISEDKTTLHSEKGSDLVPQYGQYQEEEESEGEADEYDASPNISAKGCGLFPRLNFKNSLCLLNPLPGMKVRTQARISSTPKLAKIGKMSNNQSQSKSANKVVKSKWGGDSSRFTYSGDLQKGKSSPFRQPQSGGVSPCRNEACHSPFPKASNCGRSAELQVVKSKLAGESSRFSFSGELPKGRSSSRHPWSGGISPYQNEVRRSPFPGESDCQVLSAEQVVKGKLAGESSRFTYSGELQRGRSSPFRQPRSGGISPYRNEARQFPFPGESDRGVLSAELQAVKSKLAGESSRFAYSGELPKVRPSPFQQPRSGGISPYRNEARRSPFRGGGLLGIPKEENIKANNRTNLYSKSNNKFQEVLSHQRNKQGSFSRSPTIEKTVYVDTVNVAEVSCPNSGSIGTKGQLNSAGDEFENFHEQMEKEETTTAESLFQDVKCLSIVEGPEVIESFDDKQSSLSEISHLNDQAVTMEGFRFVFGQETKSMDSRRSTANENPDMDIDQVLKADEMNVNASSVMSPLPPPLPKSPSESWLWRTIPSVSMKNPISHMNLGFLSKKLESKKSSNNTKWETIVKTSNLHHDHVRYSEELISHVSQQSKT</sequence>
<feature type="region of interest" description="Disordered" evidence="1">
    <location>
        <begin position="412"/>
        <end position="435"/>
    </location>
</feature>
<feature type="region of interest" description="Disordered" evidence="1">
    <location>
        <begin position="72"/>
        <end position="100"/>
    </location>
</feature>
<dbReference type="EMBL" id="VOIH02000003">
    <property type="protein sequence ID" value="KAF3452129.1"/>
    <property type="molecule type" value="Genomic_DNA"/>
</dbReference>
<feature type="region of interest" description="Disordered" evidence="1">
    <location>
        <begin position="536"/>
        <end position="574"/>
    </location>
</feature>
<accession>A0A8K0HI31</accession>
<evidence type="ECO:0000313" key="3">
    <source>
        <dbReference type="Proteomes" id="UP000796880"/>
    </source>
</evidence>
<name>A0A8K0HI31_9ROSA</name>
<reference evidence="2" key="1">
    <citation type="submission" date="2020-03" db="EMBL/GenBank/DDBJ databases">
        <title>A high-quality chromosome-level genome assembly of a woody plant with both climbing and erect habits, Rhamnella rubrinervis.</title>
        <authorList>
            <person name="Lu Z."/>
            <person name="Yang Y."/>
            <person name="Zhu X."/>
            <person name="Sun Y."/>
        </authorList>
    </citation>
    <scope>NUCLEOTIDE SEQUENCE</scope>
    <source>
        <strain evidence="2">BYM</strain>
        <tissue evidence="2">Leaf</tissue>
    </source>
</reference>
<dbReference type="AlphaFoldDB" id="A0A8K0HI31"/>
<organism evidence="2 3">
    <name type="scientific">Rhamnella rubrinervis</name>
    <dbReference type="NCBI Taxonomy" id="2594499"/>
    <lineage>
        <taxon>Eukaryota</taxon>
        <taxon>Viridiplantae</taxon>
        <taxon>Streptophyta</taxon>
        <taxon>Embryophyta</taxon>
        <taxon>Tracheophyta</taxon>
        <taxon>Spermatophyta</taxon>
        <taxon>Magnoliopsida</taxon>
        <taxon>eudicotyledons</taxon>
        <taxon>Gunneridae</taxon>
        <taxon>Pentapetalae</taxon>
        <taxon>rosids</taxon>
        <taxon>fabids</taxon>
        <taxon>Rosales</taxon>
        <taxon>Rhamnaceae</taxon>
        <taxon>rhamnoid group</taxon>
        <taxon>Rhamneae</taxon>
        <taxon>Rhamnella</taxon>
    </lineage>
</organism>
<evidence type="ECO:0000313" key="2">
    <source>
        <dbReference type="EMBL" id="KAF3452129.1"/>
    </source>
</evidence>
<evidence type="ECO:0000256" key="1">
    <source>
        <dbReference type="SAM" id="MobiDB-lite"/>
    </source>
</evidence>
<proteinExistence type="predicted"/>
<feature type="compositionally biased region" description="Basic and acidic residues" evidence="1">
    <location>
        <begin position="244"/>
        <end position="253"/>
    </location>
</feature>
<feature type="region of interest" description="Disordered" evidence="1">
    <location>
        <begin position="471"/>
        <end position="509"/>
    </location>
</feature>
<keyword evidence="3" id="KW-1185">Reference proteome</keyword>
<dbReference type="Pfam" id="PF05097">
    <property type="entry name" value="DUF688"/>
    <property type="match status" value="2"/>
</dbReference>
<dbReference type="PANTHER" id="PTHR33671">
    <property type="entry name" value="N-METHYLTRANSFERASE, PUTATIVE (DUF688)-RELATED"/>
    <property type="match status" value="1"/>
</dbReference>
<feature type="region of interest" description="Disordered" evidence="1">
    <location>
        <begin position="324"/>
        <end position="373"/>
    </location>
</feature>
<comment type="caution">
    <text evidence="2">The sequence shown here is derived from an EMBL/GenBank/DDBJ whole genome shotgun (WGS) entry which is preliminary data.</text>
</comment>
<feature type="compositionally biased region" description="Polar residues" evidence="1">
    <location>
        <begin position="361"/>
        <end position="373"/>
    </location>
</feature>
<feature type="compositionally biased region" description="Low complexity" evidence="1">
    <location>
        <begin position="328"/>
        <end position="339"/>
    </location>
</feature>
<gene>
    <name evidence="2" type="ORF">FNV43_RR08226</name>
</gene>
<dbReference type="Proteomes" id="UP000796880">
    <property type="component" value="Unassembled WGS sequence"/>
</dbReference>
<feature type="compositionally biased region" description="Acidic residues" evidence="1">
    <location>
        <begin position="263"/>
        <end position="276"/>
    </location>
</feature>